<dbReference type="SFLD" id="SFLDS00029">
    <property type="entry name" value="Radical_SAM"/>
    <property type="match status" value="1"/>
</dbReference>
<sequence length="237" mass="27692">LGRSEMIRQVNMARDWGKDVEIGGPAATFLHTYIHTHTGIEPHRGLDGRFEHIPPLSWLKNYRPEMTGGDYQLTFTSRGCPHKCMFCGVRKVEPVALEYDDFPLAPMIGDNNILATSWEHQELVVNKLVNYGREIDINSGFDVRFFQEEHKRLYSRLKLAYWRFAFDTMEVEPDVRRVAAMMRANGLDRHQVTFYCLIGFPGQTEEECHYRLQTLIGLGMNPYPMRFWPLNSLNRKY</sequence>
<dbReference type="SUPFAM" id="SSF102114">
    <property type="entry name" value="Radical SAM enzymes"/>
    <property type="match status" value="1"/>
</dbReference>
<reference evidence="1" key="1">
    <citation type="journal article" date="2014" name="Front. Microbiol.">
        <title>High frequency of phylogenetically diverse reductive dehalogenase-homologous genes in deep subseafloor sedimentary metagenomes.</title>
        <authorList>
            <person name="Kawai M."/>
            <person name="Futagami T."/>
            <person name="Toyoda A."/>
            <person name="Takaki Y."/>
            <person name="Nishi S."/>
            <person name="Hori S."/>
            <person name="Arai W."/>
            <person name="Tsubouchi T."/>
            <person name="Morono Y."/>
            <person name="Uchiyama I."/>
            <person name="Ito T."/>
            <person name="Fujiyama A."/>
            <person name="Inagaki F."/>
            <person name="Takami H."/>
        </authorList>
    </citation>
    <scope>NUCLEOTIDE SEQUENCE</scope>
    <source>
        <strain evidence="1">Expedition CK06-06</strain>
    </source>
</reference>
<dbReference type="GO" id="GO:0003824">
    <property type="term" value="F:catalytic activity"/>
    <property type="evidence" value="ECO:0007669"/>
    <property type="project" value="InterPro"/>
</dbReference>
<evidence type="ECO:0000313" key="1">
    <source>
        <dbReference type="EMBL" id="GAJ09868.1"/>
    </source>
</evidence>
<dbReference type="GO" id="GO:0051536">
    <property type="term" value="F:iron-sulfur cluster binding"/>
    <property type="evidence" value="ECO:0007669"/>
    <property type="project" value="InterPro"/>
</dbReference>
<proteinExistence type="predicted"/>
<protein>
    <recommendedName>
        <fullName evidence="2">Radical SAM core domain-containing protein</fullName>
    </recommendedName>
</protein>
<feature type="non-terminal residue" evidence="1">
    <location>
        <position position="237"/>
    </location>
</feature>
<accession>X1TX06</accession>
<organism evidence="1">
    <name type="scientific">marine sediment metagenome</name>
    <dbReference type="NCBI Taxonomy" id="412755"/>
    <lineage>
        <taxon>unclassified sequences</taxon>
        <taxon>metagenomes</taxon>
        <taxon>ecological metagenomes</taxon>
    </lineage>
</organism>
<comment type="caution">
    <text evidence="1">The sequence shown here is derived from an EMBL/GenBank/DDBJ whole genome shotgun (WGS) entry which is preliminary data.</text>
</comment>
<dbReference type="EMBL" id="BARW01033447">
    <property type="protein sequence ID" value="GAJ09868.1"/>
    <property type="molecule type" value="Genomic_DNA"/>
</dbReference>
<dbReference type="InterPro" id="IPR007197">
    <property type="entry name" value="rSAM"/>
</dbReference>
<name>X1TX06_9ZZZZ</name>
<dbReference type="AlphaFoldDB" id="X1TX06"/>
<feature type="non-terminal residue" evidence="1">
    <location>
        <position position="1"/>
    </location>
</feature>
<dbReference type="InterPro" id="IPR058240">
    <property type="entry name" value="rSAM_sf"/>
</dbReference>
<evidence type="ECO:0008006" key="2">
    <source>
        <dbReference type="Google" id="ProtNLM"/>
    </source>
</evidence>
<gene>
    <name evidence="1" type="ORF">S12H4_52679</name>
</gene>